<dbReference type="EMBL" id="JBHSSG010000007">
    <property type="protein sequence ID" value="MFC6178060.1"/>
    <property type="molecule type" value="Genomic_DNA"/>
</dbReference>
<sequence>MSNEVQVFNFEQMNVRTVEIDDEVWFVAVDVAKALEIKNVSDALKRLDDDERGRFNLGRQGETNVISEAGLYRFIGGSRKKEAKQFMRWVNHEVLPSIRKHGAYLTNDKIEEILLNPDTLIKVATELKNEREKNVLLTQQVSESRPKADYYDKIMQSKSLVTITQIAKDYGWSAKQMNNKLHSLAVQYKIGGQWVLYSKYQDKGYTFSTTVDITKRDGSSDVKMNTKWTQKGRVFIYNLLKVDDILPTIEREN</sequence>
<evidence type="ECO:0000313" key="2">
    <source>
        <dbReference type="EMBL" id="MFC6178060.1"/>
    </source>
</evidence>
<dbReference type="InterPro" id="IPR003497">
    <property type="entry name" value="BRO_N_domain"/>
</dbReference>
<dbReference type="SMART" id="SM01040">
    <property type="entry name" value="Bro-N"/>
    <property type="match status" value="1"/>
</dbReference>
<gene>
    <name evidence="2" type="ORF">ACFQGR_01360</name>
</gene>
<dbReference type="Pfam" id="PF03374">
    <property type="entry name" value="ANT"/>
    <property type="match status" value="1"/>
</dbReference>
<dbReference type="PANTHER" id="PTHR36180:SF2">
    <property type="entry name" value="BRO FAMILY PROTEIN"/>
    <property type="match status" value="1"/>
</dbReference>
<feature type="domain" description="Bro-N" evidence="1">
    <location>
        <begin position="2"/>
        <end position="102"/>
    </location>
</feature>
<dbReference type="RefSeq" id="WP_137600750.1">
    <property type="nucleotide sequence ID" value="NZ_BJDT01000005.1"/>
</dbReference>
<proteinExistence type="predicted"/>
<accession>A0ABW1RRJ0</accession>
<comment type="caution">
    <text evidence="2">The sequence shown here is derived from an EMBL/GenBank/DDBJ whole genome shotgun (WGS) entry which is preliminary data.</text>
</comment>
<dbReference type="PROSITE" id="PS51750">
    <property type="entry name" value="BRO_N"/>
    <property type="match status" value="1"/>
</dbReference>
<keyword evidence="3" id="KW-1185">Reference proteome</keyword>
<reference evidence="3" key="1">
    <citation type="journal article" date="2019" name="Int. J. Syst. Evol. Microbiol.">
        <title>The Global Catalogue of Microorganisms (GCM) 10K type strain sequencing project: providing services to taxonomists for standard genome sequencing and annotation.</title>
        <authorList>
            <consortium name="The Broad Institute Genomics Platform"/>
            <consortium name="The Broad Institute Genome Sequencing Center for Infectious Disease"/>
            <person name="Wu L."/>
            <person name="Ma J."/>
        </authorList>
    </citation>
    <scope>NUCLEOTIDE SEQUENCE [LARGE SCALE GENOMIC DNA]</scope>
    <source>
        <strain evidence="3">CCM 8924</strain>
    </source>
</reference>
<dbReference type="InterPro" id="IPR005039">
    <property type="entry name" value="Ant_C"/>
</dbReference>
<dbReference type="Proteomes" id="UP001596158">
    <property type="component" value="Unassembled WGS sequence"/>
</dbReference>
<evidence type="ECO:0000313" key="3">
    <source>
        <dbReference type="Proteomes" id="UP001596158"/>
    </source>
</evidence>
<evidence type="ECO:0000259" key="1">
    <source>
        <dbReference type="PROSITE" id="PS51750"/>
    </source>
</evidence>
<dbReference type="PANTHER" id="PTHR36180">
    <property type="entry name" value="DNA-BINDING PROTEIN-RELATED-RELATED"/>
    <property type="match status" value="1"/>
</dbReference>
<dbReference type="Pfam" id="PF02498">
    <property type="entry name" value="Bro-N"/>
    <property type="match status" value="1"/>
</dbReference>
<organism evidence="2 3">
    <name type="scientific">Weissella sagaensis</name>
    <dbReference type="NCBI Taxonomy" id="2559928"/>
    <lineage>
        <taxon>Bacteria</taxon>
        <taxon>Bacillati</taxon>
        <taxon>Bacillota</taxon>
        <taxon>Bacilli</taxon>
        <taxon>Lactobacillales</taxon>
        <taxon>Lactobacillaceae</taxon>
        <taxon>Weissella</taxon>
    </lineage>
</organism>
<name>A0ABW1RRJ0_9LACO</name>
<protein>
    <submittedName>
        <fullName evidence="2">Phage antirepressor</fullName>
    </submittedName>
</protein>